<proteinExistence type="predicted"/>
<evidence type="ECO:0000313" key="3">
    <source>
        <dbReference type="Proteomes" id="UP001158730"/>
    </source>
</evidence>
<evidence type="ECO:0000313" key="2">
    <source>
        <dbReference type="EMBL" id="MDH1057000.1"/>
    </source>
</evidence>
<name>A0AA42SS60_AQUAC</name>
<sequence>MEIKHVFNQADLDRLTQVAIDAYQHTESFGSSVGAIVSVSADYPSQFLAVYADKLSNGYKLHPTMPVDFNQYGGAQFFRCYMVKPEAVQAEELEVIKEKVEKDYRAELRKAYDAHLEAMVAESVSRAERAEAKKAEEKRAKLIEQATKEAVAALGEFNA</sequence>
<dbReference type="AlphaFoldDB" id="A0AA42SS60"/>
<evidence type="ECO:0000256" key="1">
    <source>
        <dbReference type="SAM" id="Coils"/>
    </source>
</evidence>
<dbReference type="Proteomes" id="UP001158730">
    <property type="component" value="Unassembled WGS sequence"/>
</dbReference>
<protein>
    <submittedName>
        <fullName evidence="2">Uncharacterized protein</fullName>
    </submittedName>
</protein>
<reference evidence="2" key="1">
    <citation type="submission" date="2022-09" db="EMBL/GenBank/DDBJ databases">
        <title>Intensive care unit water sources are persistently colonized with multi-drug resistant bacteria and are the site of extensive horizontal gene transfer of antibiotic resistance genes.</title>
        <authorList>
            <person name="Diorio-Toth L."/>
        </authorList>
    </citation>
    <scope>NUCLEOTIDE SEQUENCE</scope>
    <source>
        <strain evidence="2">GD03990</strain>
    </source>
</reference>
<feature type="coiled-coil region" evidence="1">
    <location>
        <begin position="90"/>
        <end position="145"/>
    </location>
</feature>
<accession>A0AA42SS60</accession>
<dbReference type="EMBL" id="JAOBYN010000023">
    <property type="protein sequence ID" value="MDH1057000.1"/>
    <property type="molecule type" value="Genomic_DNA"/>
</dbReference>
<comment type="caution">
    <text evidence="2">The sequence shown here is derived from an EMBL/GenBank/DDBJ whole genome shotgun (WGS) entry which is preliminary data.</text>
</comment>
<organism evidence="2 3">
    <name type="scientific">Aquipseudomonas alcaligenes</name>
    <name type="common">Pseudomonas alcaligenes</name>
    <dbReference type="NCBI Taxonomy" id="43263"/>
    <lineage>
        <taxon>Bacteria</taxon>
        <taxon>Pseudomonadati</taxon>
        <taxon>Pseudomonadota</taxon>
        <taxon>Gammaproteobacteria</taxon>
        <taxon>Pseudomonadales</taxon>
        <taxon>Pseudomonadaceae</taxon>
        <taxon>Aquipseudomonas</taxon>
    </lineage>
</organism>
<gene>
    <name evidence="2" type="ORF">N5C05_19840</name>
</gene>
<keyword evidence="1" id="KW-0175">Coiled coil</keyword>
<dbReference type="RefSeq" id="WP_280055232.1">
    <property type="nucleotide sequence ID" value="NZ_JAOBYN010000023.1"/>
</dbReference>